<evidence type="ECO:0000313" key="4">
    <source>
        <dbReference type="Proteomes" id="UP000252107"/>
    </source>
</evidence>
<dbReference type="EMBL" id="LXQD01000258">
    <property type="protein sequence ID" value="RCJ30612.1"/>
    <property type="molecule type" value="Genomic_DNA"/>
</dbReference>
<feature type="domain" description="SLH" evidence="2">
    <location>
        <begin position="541"/>
        <end position="605"/>
    </location>
</feature>
<evidence type="ECO:0000259" key="2">
    <source>
        <dbReference type="PROSITE" id="PS51272"/>
    </source>
</evidence>
<name>A0A367R591_9NOSO</name>
<dbReference type="InterPro" id="IPR001119">
    <property type="entry name" value="SLH_dom"/>
</dbReference>
<dbReference type="PROSITE" id="PS51272">
    <property type="entry name" value="SLH"/>
    <property type="match status" value="3"/>
</dbReference>
<feature type="region of interest" description="Disordered" evidence="1">
    <location>
        <begin position="613"/>
        <end position="667"/>
    </location>
</feature>
<evidence type="ECO:0000313" key="3">
    <source>
        <dbReference type="EMBL" id="RCJ30612.1"/>
    </source>
</evidence>
<accession>A0A367R591</accession>
<dbReference type="Proteomes" id="UP000252107">
    <property type="component" value="Unassembled WGS sequence"/>
</dbReference>
<comment type="caution">
    <text evidence="3">The sequence shown here is derived from an EMBL/GenBank/DDBJ whole genome shotgun (WGS) entry which is preliminary data.</text>
</comment>
<feature type="domain" description="SLH" evidence="2">
    <location>
        <begin position="481"/>
        <end position="539"/>
    </location>
</feature>
<feature type="domain" description="SLH" evidence="2">
    <location>
        <begin position="417"/>
        <end position="480"/>
    </location>
</feature>
<sequence length="667" mass="72608">MKYMNPRFLAHLSKVVFTATSVAIFSPIVSAYAVSGFSTTGTQTLGNSTGQQLIADNASSEADSLPEPIKVAVLQDISERTGSEMSDLRVVKARQQTWADGCLGLKTDEICSQAIVPGWQVIVANQQQIWVYRTDKSGTVAKLDEGSTQAITATMMSRETATSRTTMQQQAVIAQRSTQVSAASTAVKAKTTGFNLAIWQPADNFSDVIARVSLKAKRNKGYLKERFLGDYKYKIKHKAKFVKGLKAGDRVVVRLYDAQSRFLGYSEFELLSAYTTVNLILSANPTEYQVIRTVYGVDANQDGAIDAGTTTYDYFTQVSDQQVTFLSSSQTVNVSQFQAEGLSAVATNSLYPTSFRSGEYALMRQTTSTFSYNLAEALKAEPGRLVQLIEVGDDDSSIYDVSQMMMSYREVGVANGIQVKFSDVSMNHWAKDFIAELAALQVIQGFPDGSFRPDEQVTRAQFAAMISQAFEKVNVRNAISFKDVTTRYWAYSAIRKAYATGFLGVSGNNFNPTQSLSRLEVLLAIARGLNYTFSGSTESILATYSDAASIRSDVRGAIAALTQRGIVVSYPNIQTLNADKVATRAEVSALIYKALVSTGEVADISSEYAVEQTQQQAVNNDDDDDDKKIRRHCNQGIGNGSEGCDPGNSHPHGGSNDEGGRTPGGRR</sequence>
<organism evidence="3 4">
    <name type="scientific">Nostoc minutum NIES-26</name>
    <dbReference type="NCBI Taxonomy" id="1844469"/>
    <lineage>
        <taxon>Bacteria</taxon>
        <taxon>Bacillati</taxon>
        <taxon>Cyanobacteriota</taxon>
        <taxon>Cyanophyceae</taxon>
        <taxon>Nostocales</taxon>
        <taxon>Nostocaceae</taxon>
        <taxon>Nostoc</taxon>
    </lineage>
</organism>
<protein>
    <submittedName>
        <fullName evidence="3">S-layer protein</fullName>
    </submittedName>
</protein>
<dbReference type="AlphaFoldDB" id="A0A367R591"/>
<reference evidence="3" key="1">
    <citation type="submission" date="2016-04" db="EMBL/GenBank/DDBJ databases">
        <authorList>
            <person name="Tabuchi Yagui T.R."/>
        </authorList>
    </citation>
    <scope>NUCLEOTIDE SEQUENCE [LARGE SCALE GENOMIC DNA]</scope>
    <source>
        <strain evidence="3">NIES-26</strain>
    </source>
</reference>
<dbReference type="PANTHER" id="PTHR43308">
    <property type="entry name" value="OUTER MEMBRANE PROTEIN ALPHA-RELATED"/>
    <property type="match status" value="1"/>
</dbReference>
<proteinExistence type="predicted"/>
<dbReference type="InterPro" id="IPR051465">
    <property type="entry name" value="Cell_Envelope_Struct_Comp"/>
</dbReference>
<dbReference type="PANTHER" id="PTHR43308:SF5">
    <property type="entry name" value="S-LAYER PROTEIN _ PEPTIDOGLYCAN ENDO-BETA-N-ACETYLGLUCOSAMINIDASE"/>
    <property type="match status" value="1"/>
</dbReference>
<evidence type="ECO:0000256" key="1">
    <source>
        <dbReference type="SAM" id="MobiDB-lite"/>
    </source>
</evidence>
<gene>
    <name evidence="3" type="ORF">A6770_20915</name>
</gene>
<dbReference type="Pfam" id="PF00395">
    <property type="entry name" value="SLH"/>
    <property type="match status" value="2"/>
</dbReference>
<keyword evidence="4" id="KW-1185">Reference proteome</keyword>